<dbReference type="CDD" id="cd00229">
    <property type="entry name" value="SGNH_hydrolase"/>
    <property type="match status" value="1"/>
</dbReference>
<accession>A0A069RDC0</accession>
<dbReference type="GO" id="GO:0004622">
    <property type="term" value="F:phosphatidylcholine lysophospholipase activity"/>
    <property type="evidence" value="ECO:0007669"/>
    <property type="project" value="TreeGrafter"/>
</dbReference>
<proteinExistence type="predicted"/>
<comment type="caution">
    <text evidence="2">The sequence shown here is derived from an EMBL/GenBank/DDBJ whole genome shotgun (WGS) entry which is preliminary data.</text>
</comment>
<dbReference type="RefSeq" id="WP_038265894.1">
    <property type="nucleotide sequence ID" value="NZ_JJMM01000013.1"/>
</dbReference>
<sequence>MKILIYSDCMSIGPAKLEEKHRYGGILNGRYRNIEVLIKGYSGQTTDEGCETIEEAKKENADIVILGWGVNDALPRGLKRKTRSKIIRSMYKLHLGEKIRLAIRKFFLNPLEYFTLKLRKPHFYIDIEDTKKNFCNIIEALRKSGCKKIIVLSIAPVLNYRFINANQNIKKYNDIIRKACVENDVIFVDVYSAFEEQGIKECLDEDLFHYGEQGHRIVAEKVEYHIDELLK</sequence>
<evidence type="ECO:0000313" key="2">
    <source>
        <dbReference type="EMBL" id="KDR94763.1"/>
    </source>
</evidence>
<dbReference type="InterPro" id="IPR013830">
    <property type="entry name" value="SGNH_hydro"/>
</dbReference>
<dbReference type="Pfam" id="PF13472">
    <property type="entry name" value="Lipase_GDSL_2"/>
    <property type="match status" value="1"/>
</dbReference>
<evidence type="ECO:0000259" key="1">
    <source>
        <dbReference type="Pfam" id="PF13472"/>
    </source>
</evidence>
<dbReference type="EMBL" id="JJMM01000013">
    <property type="protein sequence ID" value="KDR94763.1"/>
    <property type="molecule type" value="Genomic_DNA"/>
</dbReference>
<evidence type="ECO:0000313" key="3">
    <source>
        <dbReference type="Proteomes" id="UP000027946"/>
    </source>
</evidence>
<dbReference type="PANTHER" id="PTHR30383">
    <property type="entry name" value="THIOESTERASE 1/PROTEASE 1/LYSOPHOSPHOLIPASE L1"/>
    <property type="match status" value="1"/>
</dbReference>
<dbReference type="PANTHER" id="PTHR30383:SF5">
    <property type="entry name" value="SGNH HYDROLASE-TYPE ESTERASE DOMAIN-CONTAINING PROTEIN"/>
    <property type="match status" value="1"/>
</dbReference>
<keyword evidence="3" id="KW-1185">Reference proteome</keyword>
<dbReference type="AlphaFoldDB" id="A0A069RDC0"/>
<protein>
    <recommendedName>
        <fullName evidence="1">SGNH hydrolase-type esterase domain-containing protein</fullName>
    </recommendedName>
</protein>
<dbReference type="InterPro" id="IPR051532">
    <property type="entry name" value="Ester_Hydrolysis_Enzymes"/>
</dbReference>
<organism evidence="2 3">
    <name type="scientific">Peptoclostridium litorale DSM 5388</name>
    <dbReference type="NCBI Taxonomy" id="1121324"/>
    <lineage>
        <taxon>Bacteria</taxon>
        <taxon>Bacillati</taxon>
        <taxon>Bacillota</taxon>
        <taxon>Clostridia</taxon>
        <taxon>Peptostreptococcales</taxon>
        <taxon>Peptoclostridiaceae</taxon>
        <taxon>Peptoclostridium</taxon>
    </lineage>
</organism>
<gene>
    <name evidence="2" type="ORF">CLIT_13c00850</name>
</gene>
<name>A0A069RDC0_PEPLI</name>
<dbReference type="SUPFAM" id="SSF52266">
    <property type="entry name" value="SGNH hydrolase"/>
    <property type="match status" value="1"/>
</dbReference>
<dbReference type="InterPro" id="IPR036514">
    <property type="entry name" value="SGNH_hydro_sf"/>
</dbReference>
<dbReference type="Proteomes" id="UP000027946">
    <property type="component" value="Unassembled WGS sequence"/>
</dbReference>
<dbReference type="STRING" id="1121324.CLIT_13c00850"/>
<feature type="domain" description="SGNH hydrolase-type esterase" evidence="1">
    <location>
        <begin position="21"/>
        <end position="217"/>
    </location>
</feature>
<dbReference type="Gene3D" id="3.40.50.1110">
    <property type="entry name" value="SGNH hydrolase"/>
    <property type="match status" value="1"/>
</dbReference>
<reference evidence="2 3" key="1">
    <citation type="submission" date="2014-03" db="EMBL/GenBank/DDBJ databases">
        <title>Genome sequence of Clostridium litorale W6, DSM 5388.</title>
        <authorList>
            <person name="Poehlein A."/>
            <person name="Jagirdar A."/>
            <person name="Khonsari B."/>
            <person name="Chibani C.M."/>
            <person name="Gutierrez Gutierrez D.A."/>
            <person name="Davydova E."/>
            <person name="Alghaithi H.S."/>
            <person name="Nair K.P."/>
            <person name="Dhamotharan K."/>
            <person name="Chandran L."/>
            <person name="G W."/>
            <person name="Daniel R."/>
        </authorList>
    </citation>
    <scope>NUCLEOTIDE SEQUENCE [LARGE SCALE GENOMIC DNA]</scope>
    <source>
        <strain evidence="2 3">W6</strain>
    </source>
</reference>